<dbReference type="InterPro" id="IPR000683">
    <property type="entry name" value="Gfo/Idh/MocA-like_OxRdtase_N"/>
</dbReference>
<comment type="caution">
    <text evidence="4">The sequence shown here is derived from an EMBL/GenBank/DDBJ whole genome shotgun (WGS) entry which is preliminary data.</text>
</comment>
<comment type="similarity">
    <text evidence="1">Belongs to the Gfo/Idh/MocA family.</text>
</comment>
<proteinExistence type="inferred from homology"/>
<dbReference type="PANTHER" id="PTHR43377:SF2">
    <property type="entry name" value="BINDING ROSSMANN FOLD OXIDOREDUCTASE, PUTATIVE (AFU_ORTHOLOGUE AFUA_4G00560)-RELATED"/>
    <property type="match status" value="1"/>
</dbReference>
<dbReference type="Proteomes" id="UP001082703">
    <property type="component" value="Unassembled WGS sequence"/>
</dbReference>
<dbReference type="Pfam" id="PF01408">
    <property type="entry name" value="GFO_IDH_MocA"/>
    <property type="match status" value="1"/>
</dbReference>
<dbReference type="EMBL" id="JAPOHA010000017">
    <property type="protein sequence ID" value="MCY1715180.1"/>
    <property type="molecule type" value="Genomic_DNA"/>
</dbReference>
<reference evidence="4 5" key="1">
    <citation type="submission" date="2022-11" db="EMBL/GenBank/DDBJ databases">
        <authorList>
            <person name="Caiyu Z."/>
        </authorList>
    </citation>
    <scope>NUCLEOTIDE SEQUENCE [LARGE SCALE GENOMIC DNA]</scope>
    <source>
        <strain evidence="4 5">YR-4</strain>
    </source>
</reference>
<evidence type="ECO:0000313" key="5">
    <source>
        <dbReference type="Proteomes" id="UP001082703"/>
    </source>
</evidence>
<accession>A0ABT4BXX8</accession>
<dbReference type="InterPro" id="IPR051450">
    <property type="entry name" value="Gfo/Idh/MocA_Oxidoreductases"/>
</dbReference>
<keyword evidence="5" id="KW-1185">Reference proteome</keyword>
<feature type="domain" description="Gfo/Idh/MocA-like oxidoreductase N-terminal" evidence="2">
    <location>
        <begin position="8"/>
        <end position="125"/>
    </location>
</feature>
<feature type="domain" description="Gfo/Idh/MocA-like oxidoreductase C-terminal" evidence="3">
    <location>
        <begin position="140"/>
        <end position="380"/>
    </location>
</feature>
<dbReference type="InterPro" id="IPR004104">
    <property type="entry name" value="Gfo/Idh/MocA-like_OxRdtase_C"/>
</dbReference>
<gene>
    <name evidence="4" type="ORF">OUY18_13075</name>
</gene>
<evidence type="ECO:0000259" key="2">
    <source>
        <dbReference type="Pfam" id="PF01408"/>
    </source>
</evidence>
<dbReference type="Gene3D" id="3.40.50.720">
    <property type="entry name" value="NAD(P)-binding Rossmann-like Domain"/>
    <property type="match status" value="1"/>
</dbReference>
<dbReference type="SUPFAM" id="SSF51735">
    <property type="entry name" value="NAD(P)-binding Rossmann-fold domains"/>
    <property type="match status" value="1"/>
</dbReference>
<evidence type="ECO:0000313" key="4">
    <source>
        <dbReference type="EMBL" id="MCY1715180.1"/>
    </source>
</evidence>
<dbReference type="RefSeq" id="WP_268059217.1">
    <property type="nucleotide sequence ID" value="NZ_JAPOHA010000017.1"/>
</dbReference>
<name>A0ABT4BXX8_9FIRM</name>
<sequence length="418" mass="47369">MKKITAILMGAGLRGMDAYADYALRNENEIQFVAVAEPDRERRVRFQKLHHIPAENCFENWEQILAVPKLADAALICTQDQMHFKPTMKAMEMGYDILLEKPMSTSPKECMELGKYANEHKRILCICYVLRYTPFFMALKKLVESGRIGKLISVQHNENVGYWHMAHSFVRGNWRNSDESSPMILQKSCHDMDILRWLIGADCVNMSSFGDLSYFKEENAPSGAPLRCLDGCKYKNECAYYAPKLYLTEDTDWPTSAISNDHSYQARVRALKEGPYGRCVFQCDNNVVDHQVVNMEFANGATAAFTMCAFTNEISRTIKLMGTKGEIRGAMEKNEIEIKEFGTGITDVMHIQETESGHSGGDDGIMKDFISLLQAGKTDVDYCIDNSVHSHIMAFAAEKARAEKKVINIEEYKSQFAD</sequence>
<organism evidence="4 5">
    <name type="scientific">Caproiciproducens galactitolivorans</name>
    <dbReference type="NCBI Taxonomy" id="642589"/>
    <lineage>
        <taxon>Bacteria</taxon>
        <taxon>Bacillati</taxon>
        <taxon>Bacillota</taxon>
        <taxon>Clostridia</taxon>
        <taxon>Eubacteriales</taxon>
        <taxon>Acutalibacteraceae</taxon>
        <taxon>Caproiciproducens</taxon>
    </lineage>
</organism>
<evidence type="ECO:0000256" key="1">
    <source>
        <dbReference type="ARBA" id="ARBA00010928"/>
    </source>
</evidence>
<dbReference type="SUPFAM" id="SSF55347">
    <property type="entry name" value="Glyceraldehyde-3-phosphate dehydrogenase-like, C-terminal domain"/>
    <property type="match status" value="1"/>
</dbReference>
<dbReference type="Pfam" id="PF02894">
    <property type="entry name" value="GFO_IDH_MocA_C"/>
    <property type="match status" value="1"/>
</dbReference>
<protein>
    <submittedName>
        <fullName evidence="4">Gfo/Idh/MocA family oxidoreductase</fullName>
    </submittedName>
</protein>
<dbReference type="Gene3D" id="3.30.360.10">
    <property type="entry name" value="Dihydrodipicolinate Reductase, domain 2"/>
    <property type="match status" value="1"/>
</dbReference>
<dbReference type="PANTHER" id="PTHR43377">
    <property type="entry name" value="BILIVERDIN REDUCTASE A"/>
    <property type="match status" value="1"/>
</dbReference>
<evidence type="ECO:0000259" key="3">
    <source>
        <dbReference type="Pfam" id="PF02894"/>
    </source>
</evidence>
<dbReference type="InterPro" id="IPR036291">
    <property type="entry name" value="NAD(P)-bd_dom_sf"/>
</dbReference>